<dbReference type="RefSeq" id="WP_094454402.1">
    <property type="nucleotide sequence ID" value="NZ_NOXU01000023.1"/>
</dbReference>
<gene>
    <name evidence="1" type="ORF">CHU95_05125</name>
</gene>
<dbReference type="Pfam" id="PF13430">
    <property type="entry name" value="DUF4112"/>
    <property type="match status" value="1"/>
</dbReference>
<accession>A0A255Z5L7</accession>
<proteinExistence type="predicted"/>
<keyword evidence="2" id="KW-1185">Reference proteome</keyword>
<reference evidence="1 2" key="1">
    <citation type="submission" date="2017-07" db="EMBL/GenBank/DDBJ databases">
        <title>Niveispirillum cyanobacteriorum sp. nov., isolated from cyanobacterial aggregates in a eutrophic lake.</title>
        <authorList>
            <person name="Cai H."/>
        </authorList>
    </citation>
    <scope>NUCLEOTIDE SEQUENCE [LARGE SCALE GENOMIC DNA]</scope>
    <source>
        <strain evidence="2">TH1-14</strain>
    </source>
</reference>
<dbReference type="PANTHER" id="PTHR35519:SF2">
    <property type="entry name" value="PH DOMAIN PROTEIN"/>
    <property type="match status" value="1"/>
</dbReference>
<organism evidence="1 2">
    <name type="scientific">Niveispirillum lacus</name>
    <dbReference type="NCBI Taxonomy" id="1981099"/>
    <lineage>
        <taxon>Bacteria</taxon>
        <taxon>Pseudomonadati</taxon>
        <taxon>Pseudomonadota</taxon>
        <taxon>Alphaproteobacteria</taxon>
        <taxon>Rhodospirillales</taxon>
        <taxon>Azospirillaceae</taxon>
        <taxon>Niveispirillum</taxon>
    </lineage>
</organism>
<comment type="caution">
    <text evidence="1">The sequence shown here is derived from an EMBL/GenBank/DDBJ whole genome shotgun (WGS) entry which is preliminary data.</text>
</comment>
<evidence type="ECO:0008006" key="3">
    <source>
        <dbReference type="Google" id="ProtNLM"/>
    </source>
</evidence>
<name>A0A255Z5L7_9PROT</name>
<evidence type="ECO:0000313" key="1">
    <source>
        <dbReference type="EMBL" id="OYQ36175.1"/>
    </source>
</evidence>
<dbReference type="PANTHER" id="PTHR35519">
    <property type="entry name" value="MEMBRANE PROTEINS"/>
    <property type="match status" value="1"/>
</dbReference>
<dbReference type="EMBL" id="NOXU01000023">
    <property type="protein sequence ID" value="OYQ36175.1"/>
    <property type="molecule type" value="Genomic_DNA"/>
</dbReference>
<dbReference type="InterPro" id="IPR025187">
    <property type="entry name" value="DUF4112"/>
</dbReference>
<dbReference type="AlphaFoldDB" id="A0A255Z5L7"/>
<dbReference type="Proteomes" id="UP000216998">
    <property type="component" value="Unassembled WGS sequence"/>
</dbReference>
<evidence type="ECO:0000313" key="2">
    <source>
        <dbReference type="Proteomes" id="UP000216998"/>
    </source>
</evidence>
<protein>
    <recommendedName>
        <fullName evidence="3">DUF4112 domain-containing protein</fullName>
    </recommendedName>
</protein>
<dbReference type="OrthoDB" id="513552at2"/>
<sequence>MSNLERYSPRYDHPGADAFQDNHWRVRRRLDRVAKLLDSAISLPIVGRVGLDAPLNLIPGAGLAVSTGVAGWLVWESARLGAPKRLITKMAGNVVIDSMISAIPVVGWFGDLFFRANDRNVDLLRRHLDGQHPFRRPHDGRGGIIDGNYTRL</sequence>